<dbReference type="Gene3D" id="3.90.400.10">
    <property type="entry name" value="Oligo-1,6-glucosidase, Domain 2"/>
    <property type="match status" value="1"/>
</dbReference>
<dbReference type="InterPro" id="IPR004185">
    <property type="entry name" value="Glyco_hydro_13_lg-like_dom"/>
</dbReference>
<sequence>MQLFHNSHDTAYRMPFGAAATGSKVKLALKIISDTQPDAVKIRLWENEEEIFYDMAPKNSRENQEQSLSSSGSENTAENEFYYTATVPMPEKEGLVWYYFIVETGGKAVYYINNNDSLGGVGQTQTEPANNSFQITVYDKDYKTPDWFKGQIMYQIFTDRFFGDHSDTNGVIPKKRNEYIIHSDWYEPISFNAHPFEMGPACNDFYGGNLNGIIDKLKYLKSLGVGVIYLNPIFDAYSNHKYDTADYMNIDPMFGTNEKFTALCDEAEKLGIRVILDGVFSHTGADSIYFNKYGNYGNNTGAYKNPQSQYKEWYQFTNYPNYESWWGCSNLPNVNEMTPSYLDYILRDEDSVIKTWLKRGASGWRLDVADELPDEFIKILRREVKKQDPDAVIIGEVWEDASNKVSYSIRREYLLGKELDSVMNYPFKDNMIAFLLGNIDAECLNAHFMSIFENYPKETLYSLMNIIGTHDTMRIKTLLGGLSQDCGTQKLSSGNEELATYRLKMLSFVQMTFVGVPCIYYGDEVGMQGGSDPFNRGTYPWRAIDPDLRQWYTDLGALRNNSDCLTLGYYKTVYASGDLYIYARFTKNGKNAFGNCCKNSLAICAVNRSFESKHIDIDISEFGDFSFFSHGISNPEIVPVRDSIIEIDVAPVGCEFFISADKF</sequence>
<evidence type="ECO:0000256" key="2">
    <source>
        <dbReference type="ARBA" id="ARBA00022801"/>
    </source>
</evidence>
<dbReference type="GO" id="GO:0004553">
    <property type="term" value="F:hydrolase activity, hydrolyzing O-glycosyl compounds"/>
    <property type="evidence" value="ECO:0007669"/>
    <property type="project" value="InterPro"/>
</dbReference>
<evidence type="ECO:0000313" key="6">
    <source>
        <dbReference type="EMBL" id="AUO19274.1"/>
    </source>
</evidence>
<dbReference type="SUPFAM" id="SSF81296">
    <property type="entry name" value="E set domains"/>
    <property type="match status" value="1"/>
</dbReference>
<name>A0A2K9P1Y0_9FIRM</name>
<keyword evidence="7" id="KW-1185">Reference proteome</keyword>
<dbReference type="InterPro" id="IPR014756">
    <property type="entry name" value="Ig_E-set"/>
</dbReference>
<organism evidence="6 7">
    <name type="scientific">Monoglobus pectinilyticus</name>
    <dbReference type="NCBI Taxonomy" id="1981510"/>
    <lineage>
        <taxon>Bacteria</taxon>
        <taxon>Bacillati</taxon>
        <taxon>Bacillota</taxon>
        <taxon>Clostridia</taxon>
        <taxon>Monoglobales</taxon>
        <taxon>Monoglobaceae</taxon>
        <taxon>Monoglobus</taxon>
    </lineage>
</organism>
<dbReference type="GO" id="GO:0005975">
    <property type="term" value="P:carbohydrate metabolic process"/>
    <property type="evidence" value="ECO:0007669"/>
    <property type="project" value="InterPro"/>
</dbReference>
<evidence type="ECO:0000259" key="5">
    <source>
        <dbReference type="SMART" id="SM00642"/>
    </source>
</evidence>
<evidence type="ECO:0000256" key="3">
    <source>
        <dbReference type="ARBA" id="ARBA00023295"/>
    </source>
</evidence>
<dbReference type="EMBL" id="CP020991">
    <property type="protein sequence ID" value="AUO19274.1"/>
    <property type="molecule type" value="Genomic_DNA"/>
</dbReference>
<dbReference type="Proteomes" id="UP000235589">
    <property type="component" value="Chromosome"/>
</dbReference>
<gene>
    <name evidence="6" type="ORF">B9O19_01110</name>
</gene>
<dbReference type="OrthoDB" id="9805159at2"/>
<dbReference type="CDD" id="cd02857">
    <property type="entry name" value="E_set_CDase_PDE_N"/>
    <property type="match status" value="1"/>
</dbReference>
<keyword evidence="3" id="KW-0326">Glycosidase</keyword>
<dbReference type="SMART" id="SM00642">
    <property type="entry name" value="Aamy"/>
    <property type="match status" value="1"/>
</dbReference>
<dbReference type="RefSeq" id="WP_102365491.1">
    <property type="nucleotide sequence ID" value="NZ_CP020991.1"/>
</dbReference>
<dbReference type="Pfam" id="PF00128">
    <property type="entry name" value="Alpha-amylase"/>
    <property type="match status" value="1"/>
</dbReference>
<reference evidence="6 7" key="1">
    <citation type="submission" date="2017-04" db="EMBL/GenBank/DDBJ databases">
        <title>Monoglobus pectinilyticus 14 draft genome.</title>
        <authorList>
            <person name="Kim C."/>
            <person name="Rosendale D.I."/>
            <person name="Kelly W.J."/>
            <person name="Tannock G.W."/>
            <person name="Patchett M.L."/>
            <person name="Jordens J.Z."/>
        </authorList>
    </citation>
    <scope>NUCLEOTIDE SEQUENCE [LARGE SCALE GENOMIC DNA]</scope>
    <source>
        <strain evidence="6 7">14</strain>
    </source>
</reference>
<dbReference type="PANTHER" id="PTHR10357">
    <property type="entry name" value="ALPHA-AMYLASE FAMILY MEMBER"/>
    <property type="match status" value="1"/>
</dbReference>
<dbReference type="InterPro" id="IPR013780">
    <property type="entry name" value="Glyco_hydro_b"/>
</dbReference>
<keyword evidence="2" id="KW-0378">Hydrolase</keyword>
<comment type="similarity">
    <text evidence="1">Belongs to the glycosyl hydrolase 13 family.</text>
</comment>
<dbReference type="GeneID" id="98062520"/>
<dbReference type="InterPro" id="IPR006047">
    <property type="entry name" value="GH13_cat_dom"/>
</dbReference>
<protein>
    <submittedName>
        <fullName evidence="6">Alpha-amylase family 13</fullName>
    </submittedName>
</protein>
<proteinExistence type="inferred from homology"/>
<evidence type="ECO:0000256" key="4">
    <source>
        <dbReference type="SAM" id="MobiDB-lite"/>
    </source>
</evidence>
<dbReference type="InterPro" id="IPR045857">
    <property type="entry name" value="O16G_dom_2"/>
</dbReference>
<dbReference type="InterPro" id="IPR017853">
    <property type="entry name" value="GH"/>
</dbReference>
<dbReference type="Gene3D" id="2.60.40.1180">
    <property type="entry name" value="Golgi alpha-mannosidase II"/>
    <property type="match status" value="1"/>
</dbReference>
<evidence type="ECO:0000256" key="1">
    <source>
        <dbReference type="ARBA" id="ARBA00008061"/>
    </source>
</evidence>
<feature type="domain" description="Glycosyl hydrolase family 13 catalytic" evidence="5">
    <location>
        <begin position="155"/>
        <end position="559"/>
    </location>
</feature>
<dbReference type="KEGG" id="mpec:B9O19_01110"/>
<evidence type="ECO:0000313" key="7">
    <source>
        <dbReference type="Proteomes" id="UP000235589"/>
    </source>
</evidence>
<accession>A0A2K9P1Y0</accession>
<dbReference type="CDD" id="cd11338">
    <property type="entry name" value="AmyAc_CMD"/>
    <property type="match status" value="1"/>
</dbReference>
<dbReference type="Gene3D" id="3.20.20.80">
    <property type="entry name" value="Glycosidases"/>
    <property type="match status" value="1"/>
</dbReference>
<feature type="compositionally biased region" description="Polar residues" evidence="4">
    <location>
        <begin position="65"/>
        <end position="75"/>
    </location>
</feature>
<dbReference type="SUPFAM" id="SSF51445">
    <property type="entry name" value="(Trans)glycosidases"/>
    <property type="match status" value="1"/>
</dbReference>
<dbReference type="AlphaFoldDB" id="A0A2K9P1Y0"/>
<dbReference type="PANTHER" id="PTHR10357:SF210">
    <property type="entry name" value="MALTODEXTRIN GLUCOSIDASE"/>
    <property type="match status" value="1"/>
</dbReference>
<dbReference type="Gene3D" id="2.60.40.10">
    <property type="entry name" value="Immunoglobulins"/>
    <property type="match status" value="1"/>
</dbReference>
<dbReference type="InterPro" id="IPR013783">
    <property type="entry name" value="Ig-like_fold"/>
</dbReference>
<feature type="region of interest" description="Disordered" evidence="4">
    <location>
        <begin position="56"/>
        <end position="75"/>
    </location>
</feature>